<organism evidence="1">
    <name type="scientific">Rhizophora mucronata</name>
    <name type="common">Asiatic mangrove</name>
    <dbReference type="NCBI Taxonomy" id="61149"/>
    <lineage>
        <taxon>Eukaryota</taxon>
        <taxon>Viridiplantae</taxon>
        <taxon>Streptophyta</taxon>
        <taxon>Embryophyta</taxon>
        <taxon>Tracheophyta</taxon>
        <taxon>Spermatophyta</taxon>
        <taxon>Magnoliopsida</taxon>
        <taxon>eudicotyledons</taxon>
        <taxon>Gunneridae</taxon>
        <taxon>Pentapetalae</taxon>
        <taxon>rosids</taxon>
        <taxon>fabids</taxon>
        <taxon>Malpighiales</taxon>
        <taxon>Rhizophoraceae</taxon>
        <taxon>Rhizophora</taxon>
    </lineage>
</organism>
<dbReference type="EMBL" id="GGEC01085193">
    <property type="protein sequence ID" value="MBX65677.1"/>
    <property type="molecule type" value="Transcribed_RNA"/>
</dbReference>
<evidence type="ECO:0000313" key="1">
    <source>
        <dbReference type="EMBL" id="MBX65677.1"/>
    </source>
</evidence>
<reference evidence="1" key="1">
    <citation type="submission" date="2018-02" db="EMBL/GenBank/DDBJ databases">
        <title>Rhizophora mucronata_Transcriptome.</title>
        <authorList>
            <person name="Meera S.P."/>
            <person name="Sreeshan A."/>
            <person name="Augustine A."/>
        </authorList>
    </citation>
    <scope>NUCLEOTIDE SEQUENCE</scope>
    <source>
        <tissue evidence="1">Leaf</tissue>
    </source>
</reference>
<proteinExistence type="predicted"/>
<sequence length="28" mass="3117">MFKPIVTSVCTFQWTDGQFLIVTPGSVN</sequence>
<name>A0A2P2QFM8_RHIMU</name>
<dbReference type="AlphaFoldDB" id="A0A2P2QFM8"/>
<accession>A0A2P2QFM8</accession>
<protein>
    <submittedName>
        <fullName evidence="1">Uncharacterized protein</fullName>
    </submittedName>
</protein>